<sequence>MDDVFDLLSDGDLYKVLRLVMVNSGSAAYVEIPIDETAALLSKNNKGKTSALNALKLFLLPEINFKACEKKFGFSSGGKVYTGEESFSYYFPSATSFIILEATNIQGDFCIVLHQNPKEALGYNRIAVPKSYADIRHLFWNTESDANQGMGSHPVDFNLSTVQQQLMAQKGIALIDQESIRTALYTRVSPTKPETRFCLMPLVQLPKPPMMRSIKALLQLSFDIKGANTKNLPLAIANIIDSEISTSKEPVNIDFKRIHSERERLRQEANHIHNVKNHQQNWLALGKSYRDYGLNLRTWHKDVAGLSGAIATLLNQFQPEHEVAQEQLQGLVSDRKRIEKSLAGKTAEISTKNGERKPIVKDLEKLNTSIELAKEVIAREGPVIDSQDAFDISNYLREIKKEAEVELESFQNREKANARLEVLVGNKTKLATKIKLLDQQLAEDSQGFLSFLDEHSATILNSLNAGFKGLSQEPMFVQTQAIECFAELFELENDQVLFCGEVLDNFQIKSFDAQSFRDNIIAELDKLRDQQEKNEKSIDELNRLIKAGGELSTALVEEKHQELKEIDDEIKALASLDRDQEDLQEKQLTLAGLDDYLESLEVEKDTLNNQYIECFAIEEETRKKVTSIEKNFERIKQCDTQLQYLKKLIAEDGETVSETVDTDLVLSVDEVEQHLGTLETLQNTLKNDKQKSLEKFRAIISGNVLALDAELAHRTDLESIDFSDAYQKLRSEFENIESKEKEHLIQVRNHNHETSVEISLLDNMARAIKNFEERINAQLGSVKISNLTGVTIEIKTLDGFNTLRRELANHGSTSDQLMEDSFYQRLMDFCEQYLTTGSGYGKLDLEKIVTDVKFVYEINGKKESTSQSNGTSGMVNAVLLAILMRRLVPEDVTFTLPVVFDEIGSLDEDNLPELRRVVEFNHFVLLVANPNNNGYIAQHIGRWHDVYLHNVTEGEVVNKCLAIYVAETESLKTVESQASFELA</sequence>
<reference evidence="2 3" key="1">
    <citation type="submission" date="2024-04" db="EMBL/GenBank/DDBJ databases">
        <title>Draft genome sequence of Sessilibacter corallicola NBRC 116591.</title>
        <authorList>
            <person name="Miyakawa T."/>
            <person name="Kusuya Y."/>
            <person name="Miura T."/>
        </authorList>
    </citation>
    <scope>NUCLEOTIDE SEQUENCE [LARGE SCALE GENOMIC DNA]</scope>
    <source>
        <strain evidence="2 3">KU-00831-HH</strain>
    </source>
</reference>
<comment type="caution">
    <text evidence="2">The sequence shown here is derived from an EMBL/GenBank/DDBJ whole genome shotgun (WGS) entry which is preliminary data.</text>
</comment>
<proteinExistence type="predicted"/>
<keyword evidence="3" id="KW-1185">Reference proteome</keyword>
<name>A0ABQ0ADD0_9GAMM</name>
<dbReference type="Proteomes" id="UP001465153">
    <property type="component" value="Unassembled WGS sequence"/>
</dbReference>
<dbReference type="EMBL" id="BAABWN010000013">
    <property type="protein sequence ID" value="GAA6169655.1"/>
    <property type="molecule type" value="Genomic_DNA"/>
</dbReference>
<evidence type="ECO:0008006" key="4">
    <source>
        <dbReference type="Google" id="ProtNLM"/>
    </source>
</evidence>
<protein>
    <recommendedName>
        <fullName evidence="4">Chromosome segregation ATPase</fullName>
    </recommendedName>
</protein>
<dbReference type="RefSeq" id="WP_353304130.1">
    <property type="nucleotide sequence ID" value="NZ_BAABWN010000013.1"/>
</dbReference>
<feature type="coiled-coil region" evidence="1">
    <location>
        <begin position="517"/>
        <end position="610"/>
    </location>
</feature>
<evidence type="ECO:0000313" key="3">
    <source>
        <dbReference type="Proteomes" id="UP001465153"/>
    </source>
</evidence>
<evidence type="ECO:0000313" key="2">
    <source>
        <dbReference type="EMBL" id="GAA6169655.1"/>
    </source>
</evidence>
<accession>A0ABQ0ADD0</accession>
<organism evidence="2 3">
    <name type="scientific">Sessilibacter corallicola</name>
    <dbReference type="NCBI Taxonomy" id="2904075"/>
    <lineage>
        <taxon>Bacteria</taxon>
        <taxon>Pseudomonadati</taxon>
        <taxon>Pseudomonadota</taxon>
        <taxon>Gammaproteobacteria</taxon>
        <taxon>Cellvibrionales</taxon>
        <taxon>Cellvibrionaceae</taxon>
        <taxon>Sessilibacter</taxon>
    </lineage>
</organism>
<keyword evidence="1" id="KW-0175">Coiled coil</keyword>
<gene>
    <name evidence="2" type="ORF">NBRC116591_34660</name>
</gene>
<evidence type="ECO:0000256" key="1">
    <source>
        <dbReference type="SAM" id="Coils"/>
    </source>
</evidence>